<dbReference type="InterPro" id="IPR000515">
    <property type="entry name" value="MetI-like"/>
</dbReference>
<reference evidence="9 12" key="2">
    <citation type="submission" date="2021-01" db="EMBL/GenBank/DDBJ databases">
        <title>Complete genome sequences of Corynebacterium macginleyi strains isolated from infectious keratitis.</title>
        <authorList>
            <person name="Sagerfors S."/>
            <person name="Poehlein A."/>
            <person name="Soderquist B."/>
            <person name="Bruggemann H."/>
        </authorList>
    </citation>
    <scope>NUCLEOTIDE SEQUENCE [LARGE SCALE GENOMIC DNA]</scope>
    <source>
        <strain evidence="9 12">12T220</strain>
    </source>
</reference>
<gene>
    <name evidence="10" type="primary">phnE</name>
    <name evidence="10" type="ORF">D9543_08005</name>
    <name evidence="9" type="ORF">GWO63_011800</name>
</gene>
<dbReference type="GeneID" id="92746485"/>
<evidence type="ECO:0000313" key="12">
    <source>
        <dbReference type="Proteomes" id="UP001518680"/>
    </source>
</evidence>
<keyword evidence="5 7" id="KW-1133">Transmembrane helix</keyword>
<evidence type="ECO:0000313" key="9">
    <source>
        <dbReference type="EMBL" id="MBM0244895.1"/>
    </source>
</evidence>
<dbReference type="Proteomes" id="UP001518680">
    <property type="component" value="Unassembled WGS sequence"/>
</dbReference>
<dbReference type="PROSITE" id="PS50928">
    <property type="entry name" value="ABC_TM1"/>
    <property type="match status" value="1"/>
</dbReference>
<comment type="subcellular location">
    <subcellularLocation>
        <location evidence="1 7">Cell membrane</location>
        <topology evidence="1 7">Multi-pass membrane protein</topology>
    </subcellularLocation>
</comment>
<evidence type="ECO:0000256" key="6">
    <source>
        <dbReference type="ARBA" id="ARBA00023136"/>
    </source>
</evidence>
<dbReference type="GO" id="GO:0015416">
    <property type="term" value="F:ABC-type phosphonate transporter activity"/>
    <property type="evidence" value="ECO:0007669"/>
    <property type="project" value="InterPro"/>
</dbReference>
<dbReference type="Proteomes" id="UP000270649">
    <property type="component" value="Unassembled WGS sequence"/>
</dbReference>
<organism evidence="10 11">
    <name type="scientific">Corynebacterium macginleyi</name>
    <dbReference type="NCBI Taxonomy" id="38290"/>
    <lineage>
        <taxon>Bacteria</taxon>
        <taxon>Bacillati</taxon>
        <taxon>Actinomycetota</taxon>
        <taxon>Actinomycetes</taxon>
        <taxon>Mycobacteriales</taxon>
        <taxon>Corynebacteriaceae</taxon>
        <taxon>Corynebacterium</taxon>
    </lineage>
</organism>
<protein>
    <submittedName>
        <fullName evidence="10">Phosphonate ABC transporter, permease protein PhnE</fullName>
    </submittedName>
</protein>
<dbReference type="OrthoDB" id="9808005at2"/>
<keyword evidence="12" id="KW-1185">Reference proteome</keyword>
<dbReference type="Pfam" id="PF00528">
    <property type="entry name" value="BPD_transp_1"/>
    <property type="match status" value="1"/>
</dbReference>
<dbReference type="InterPro" id="IPR035906">
    <property type="entry name" value="MetI-like_sf"/>
</dbReference>
<feature type="transmembrane region" description="Helical" evidence="7">
    <location>
        <begin position="129"/>
        <end position="152"/>
    </location>
</feature>
<proteinExistence type="inferred from homology"/>
<evidence type="ECO:0000313" key="11">
    <source>
        <dbReference type="Proteomes" id="UP000270649"/>
    </source>
</evidence>
<evidence type="ECO:0000259" key="8">
    <source>
        <dbReference type="PROSITE" id="PS50928"/>
    </source>
</evidence>
<dbReference type="RefSeq" id="WP_121911104.1">
    <property type="nucleotide sequence ID" value="NZ_CP068291.1"/>
</dbReference>
<feature type="transmembrane region" description="Helical" evidence="7">
    <location>
        <begin position="83"/>
        <end position="108"/>
    </location>
</feature>
<dbReference type="PANTHER" id="PTHR30043">
    <property type="entry name" value="PHOSPHONATES TRANSPORT SYSTEM PERMEASE PROTEIN"/>
    <property type="match status" value="1"/>
</dbReference>
<name>A0A3M0G235_9CORY</name>
<accession>A0A3M0G235</accession>
<dbReference type="NCBIfam" id="TIGR01097">
    <property type="entry name" value="PhnE"/>
    <property type="match status" value="1"/>
</dbReference>
<comment type="caution">
    <text evidence="10">The sequence shown here is derived from an EMBL/GenBank/DDBJ whole genome shotgun (WGS) entry which is preliminary data.</text>
</comment>
<dbReference type="EMBL" id="REGC01000010">
    <property type="protein sequence ID" value="RMB58638.1"/>
    <property type="molecule type" value="Genomic_DNA"/>
</dbReference>
<evidence type="ECO:0000256" key="2">
    <source>
        <dbReference type="ARBA" id="ARBA00022448"/>
    </source>
</evidence>
<dbReference type="PANTHER" id="PTHR30043:SF1">
    <property type="entry name" value="ABC TRANSPORT SYSTEM PERMEASE PROTEIN P69"/>
    <property type="match status" value="1"/>
</dbReference>
<dbReference type="EMBL" id="JAACBX020000002">
    <property type="protein sequence ID" value="MBM0244895.1"/>
    <property type="molecule type" value="Genomic_DNA"/>
</dbReference>
<evidence type="ECO:0000313" key="10">
    <source>
        <dbReference type="EMBL" id="RMB58638.1"/>
    </source>
</evidence>
<keyword evidence="6 7" id="KW-0472">Membrane</keyword>
<evidence type="ECO:0000256" key="4">
    <source>
        <dbReference type="ARBA" id="ARBA00022692"/>
    </source>
</evidence>
<comment type="similarity">
    <text evidence="7">Belongs to the binding-protein-dependent transport system permease family.</text>
</comment>
<dbReference type="AlphaFoldDB" id="A0A3M0G235"/>
<dbReference type="GO" id="GO:0005886">
    <property type="term" value="C:plasma membrane"/>
    <property type="evidence" value="ECO:0007669"/>
    <property type="project" value="UniProtKB-SubCell"/>
</dbReference>
<feature type="transmembrane region" description="Helical" evidence="7">
    <location>
        <begin position="241"/>
        <end position="263"/>
    </location>
</feature>
<reference evidence="10 11" key="1">
    <citation type="submission" date="2018-10" db="EMBL/GenBank/DDBJ databases">
        <title>Corynebacterium macginleyi genome sequencing and assembly of the type strain and two clinical samples.</title>
        <authorList>
            <person name="Bernier A.-M."/>
            <person name="Bernard K."/>
        </authorList>
    </citation>
    <scope>NUCLEOTIDE SEQUENCE [LARGE SCALE GENOMIC DNA]</scope>
    <source>
        <strain evidence="10 11">NML 120205</strain>
    </source>
</reference>
<sequence>MTALAPPQTGSTALPSQRRSPWVYLTWGVIIALIAISCGYITIDMAALRGLPQSIPHYLYLMFSNPDWSKLQEALFQTWRSVAMAWIGALIGVIISTVLGILAANTVSPSWVRLPLRGIFAIIRAVPEIIIAIIILTVTGLTPFTGALALAIGGVGTHAKWTYEAIETAPTGPAEAVQASGGTLAEMVRWGTWPIVQPELASLALYRFEINVRTSAVLGLIGVGGIGDMLTGYTQYRQWDVVGVLLIVVVIITMTIDAISGALRRRLVAARYQ</sequence>
<feature type="transmembrane region" description="Helical" evidence="7">
    <location>
        <begin position="21"/>
        <end position="43"/>
    </location>
</feature>
<keyword evidence="3" id="KW-1003">Cell membrane</keyword>
<dbReference type="Gene3D" id="1.10.3720.10">
    <property type="entry name" value="MetI-like"/>
    <property type="match status" value="1"/>
</dbReference>
<dbReference type="SUPFAM" id="SSF161098">
    <property type="entry name" value="MetI-like"/>
    <property type="match status" value="1"/>
</dbReference>
<evidence type="ECO:0000256" key="5">
    <source>
        <dbReference type="ARBA" id="ARBA00022989"/>
    </source>
</evidence>
<evidence type="ECO:0000256" key="3">
    <source>
        <dbReference type="ARBA" id="ARBA00022475"/>
    </source>
</evidence>
<keyword evidence="4 7" id="KW-0812">Transmembrane</keyword>
<evidence type="ECO:0000256" key="7">
    <source>
        <dbReference type="RuleBase" id="RU363032"/>
    </source>
</evidence>
<dbReference type="InterPro" id="IPR005769">
    <property type="entry name" value="PhnE/PtxC"/>
</dbReference>
<keyword evidence="2 7" id="KW-0813">Transport</keyword>
<feature type="domain" description="ABC transmembrane type-1" evidence="8">
    <location>
        <begin position="78"/>
        <end position="260"/>
    </location>
</feature>
<evidence type="ECO:0000256" key="1">
    <source>
        <dbReference type="ARBA" id="ARBA00004651"/>
    </source>
</evidence>